<name>A0A915IFC9_ROMCU</name>
<accession>A0A915IFC9</accession>
<keyword evidence="1" id="KW-1185">Reference proteome</keyword>
<sequence>MGPMVQRDFWLLALLTKGTNHGRHQNARAVLAQKLKQPLLEIHAPDSKSTLEVKERKILKPAGWTEEDINSMEAKSQWKEVEEVKVQSIIDEANIKMLGIDVGLDKTQDLVEATW</sequence>
<evidence type="ECO:0000313" key="1">
    <source>
        <dbReference type="Proteomes" id="UP000887565"/>
    </source>
</evidence>
<reference evidence="2" key="1">
    <citation type="submission" date="2022-11" db="UniProtKB">
        <authorList>
            <consortium name="WormBaseParasite"/>
        </authorList>
    </citation>
    <scope>IDENTIFICATION</scope>
</reference>
<dbReference type="AlphaFoldDB" id="A0A915IFC9"/>
<dbReference type="Proteomes" id="UP000887565">
    <property type="component" value="Unplaced"/>
</dbReference>
<dbReference type="WBParaSite" id="nRc.2.0.1.t12896-RA">
    <property type="protein sequence ID" value="nRc.2.0.1.t12896-RA"/>
    <property type="gene ID" value="nRc.2.0.1.g12896"/>
</dbReference>
<protein>
    <submittedName>
        <fullName evidence="2">Uncharacterized protein</fullName>
    </submittedName>
</protein>
<organism evidence="1 2">
    <name type="scientific">Romanomermis culicivorax</name>
    <name type="common">Nematode worm</name>
    <dbReference type="NCBI Taxonomy" id="13658"/>
    <lineage>
        <taxon>Eukaryota</taxon>
        <taxon>Metazoa</taxon>
        <taxon>Ecdysozoa</taxon>
        <taxon>Nematoda</taxon>
        <taxon>Enoplea</taxon>
        <taxon>Dorylaimia</taxon>
        <taxon>Mermithida</taxon>
        <taxon>Mermithoidea</taxon>
        <taxon>Mermithidae</taxon>
        <taxon>Romanomermis</taxon>
    </lineage>
</organism>
<proteinExistence type="predicted"/>
<evidence type="ECO:0000313" key="2">
    <source>
        <dbReference type="WBParaSite" id="nRc.2.0.1.t12896-RA"/>
    </source>
</evidence>